<name>A0ABV6HUT1_9SPHI</name>
<dbReference type="InterPro" id="IPR005467">
    <property type="entry name" value="His_kinase_dom"/>
</dbReference>
<evidence type="ECO:0000313" key="11">
    <source>
        <dbReference type="Proteomes" id="UP001589774"/>
    </source>
</evidence>
<keyword evidence="6 10" id="KW-0418">Kinase</keyword>
<feature type="domain" description="Histidine kinase" evidence="9">
    <location>
        <begin position="220"/>
        <end position="409"/>
    </location>
</feature>
<evidence type="ECO:0000256" key="5">
    <source>
        <dbReference type="ARBA" id="ARBA00022692"/>
    </source>
</evidence>
<comment type="caution">
    <text evidence="10">The sequence shown here is derived from an EMBL/GenBank/DDBJ whole genome shotgun (WGS) entry which is preliminary data.</text>
</comment>
<dbReference type="InterPro" id="IPR036890">
    <property type="entry name" value="HATPase_C_sf"/>
</dbReference>
<accession>A0ABV6HUT1</accession>
<dbReference type="CDD" id="cd00075">
    <property type="entry name" value="HATPase"/>
    <property type="match status" value="1"/>
</dbReference>
<dbReference type="PANTHER" id="PTHR45436:SF5">
    <property type="entry name" value="SENSOR HISTIDINE KINASE TRCS"/>
    <property type="match status" value="1"/>
</dbReference>
<dbReference type="EC" id="2.7.13.3" evidence="2"/>
<evidence type="ECO:0000256" key="6">
    <source>
        <dbReference type="ARBA" id="ARBA00022777"/>
    </source>
</evidence>
<dbReference type="InterPro" id="IPR050428">
    <property type="entry name" value="TCS_sensor_his_kinase"/>
</dbReference>
<keyword evidence="7 8" id="KW-1133">Transmembrane helix</keyword>
<feature type="transmembrane region" description="Helical" evidence="8">
    <location>
        <begin position="7"/>
        <end position="28"/>
    </location>
</feature>
<evidence type="ECO:0000256" key="4">
    <source>
        <dbReference type="ARBA" id="ARBA00022679"/>
    </source>
</evidence>
<evidence type="ECO:0000259" key="9">
    <source>
        <dbReference type="PROSITE" id="PS50109"/>
    </source>
</evidence>
<dbReference type="Proteomes" id="UP001589774">
    <property type="component" value="Unassembled WGS sequence"/>
</dbReference>
<comment type="catalytic activity">
    <reaction evidence="1">
        <text>ATP + protein L-histidine = ADP + protein N-phospho-L-histidine.</text>
        <dbReference type="EC" id="2.7.13.3"/>
    </reaction>
</comment>
<keyword evidence="3" id="KW-0597">Phosphoprotein</keyword>
<proteinExistence type="predicted"/>
<dbReference type="PANTHER" id="PTHR45436">
    <property type="entry name" value="SENSOR HISTIDINE KINASE YKOH"/>
    <property type="match status" value="1"/>
</dbReference>
<protein>
    <recommendedName>
        <fullName evidence="2">histidine kinase</fullName>
        <ecNumber evidence="2">2.7.13.3</ecNumber>
    </recommendedName>
</protein>
<reference evidence="10 11" key="1">
    <citation type="submission" date="2024-09" db="EMBL/GenBank/DDBJ databases">
        <authorList>
            <person name="Sun Q."/>
            <person name="Mori K."/>
        </authorList>
    </citation>
    <scope>NUCLEOTIDE SEQUENCE [LARGE SCALE GENOMIC DNA]</scope>
    <source>
        <strain evidence="10 11">CCM 7765</strain>
    </source>
</reference>
<sequence>MKLLNKSLKYLSVSILLIVTIWSIIFYINMLDEIHDSIDDGLENYKVLILQKADTDSTILKKNYFDESNYAIREVEEKLAIKMKDRYSDTLMYMLDEDDLEPVRMLTTAFEHQGHFYELRVINSMVEEDDLIEDLFWSVFWLYVILVVSIILINNIVLRKLWQPFYNFLNQVTRFRLGRSRELPDINTDVKEFSMLKNAVNTLLQHSMETYQQQKQFIENASHELQTPLAIATSKLELLLEKGNIENEQAENIAQVLQIIERLVRLNKSLLLLTKIENKQFFDQQNISLNEVIKQTLLDLEEFATFKNTAIEVHEEADLTVEMDPALANIIVSNLIRNAIFHNMPHGQVRVEIKTDALTVSNTAKSGPLEADKIFNRFYKSTDKKSEGTGLGLAIMKAICNLYDFNVSYYFFDSKHCFEIRFNNVK</sequence>
<evidence type="ECO:0000313" key="10">
    <source>
        <dbReference type="EMBL" id="MFC0321703.1"/>
    </source>
</evidence>
<evidence type="ECO:0000256" key="8">
    <source>
        <dbReference type="SAM" id="Phobius"/>
    </source>
</evidence>
<dbReference type="Pfam" id="PF00512">
    <property type="entry name" value="HisKA"/>
    <property type="match status" value="1"/>
</dbReference>
<dbReference type="SMART" id="SM00387">
    <property type="entry name" value="HATPase_c"/>
    <property type="match status" value="1"/>
</dbReference>
<dbReference type="SUPFAM" id="SSF55874">
    <property type="entry name" value="ATPase domain of HSP90 chaperone/DNA topoisomerase II/histidine kinase"/>
    <property type="match status" value="1"/>
</dbReference>
<dbReference type="EMBL" id="JBHLWO010000007">
    <property type="protein sequence ID" value="MFC0321703.1"/>
    <property type="molecule type" value="Genomic_DNA"/>
</dbReference>
<keyword evidence="5 8" id="KW-0812">Transmembrane</keyword>
<dbReference type="SMART" id="SM00388">
    <property type="entry name" value="HisKA"/>
    <property type="match status" value="1"/>
</dbReference>
<dbReference type="InterPro" id="IPR003661">
    <property type="entry name" value="HisK_dim/P_dom"/>
</dbReference>
<dbReference type="SUPFAM" id="SSF47384">
    <property type="entry name" value="Homodimeric domain of signal transducing histidine kinase"/>
    <property type="match status" value="1"/>
</dbReference>
<dbReference type="Gene3D" id="1.10.287.130">
    <property type="match status" value="1"/>
</dbReference>
<dbReference type="CDD" id="cd00082">
    <property type="entry name" value="HisKA"/>
    <property type="match status" value="1"/>
</dbReference>
<evidence type="ECO:0000256" key="2">
    <source>
        <dbReference type="ARBA" id="ARBA00012438"/>
    </source>
</evidence>
<evidence type="ECO:0000256" key="7">
    <source>
        <dbReference type="ARBA" id="ARBA00022989"/>
    </source>
</evidence>
<evidence type="ECO:0000256" key="1">
    <source>
        <dbReference type="ARBA" id="ARBA00000085"/>
    </source>
</evidence>
<dbReference type="PROSITE" id="PS50109">
    <property type="entry name" value="HIS_KIN"/>
    <property type="match status" value="1"/>
</dbReference>
<gene>
    <name evidence="10" type="ORF">ACFFI0_25550</name>
</gene>
<evidence type="ECO:0000256" key="3">
    <source>
        <dbReference type="ARBA" id="ARBA00022553"/>
    </source>
</evidence>
<feature type="transmembrane region" description="Helical" evidence="8">
    <location>
        <begin position="135"/>
        <end position="158"/>
    </location>
</feature>
<keyword evidence="11" id="KW-1185">Reference proteome</keyword>
<organism evidence="10 11">
    <name type="scientific">Olivibacter oleidegradans</name>
    <dbReference type="NCBI Taxonomy" id="760123"/>
    <lineage>
        <taxon>Bacteria</taxon>
        <taxon>Pseudomonadati</taxon>
        <taxon>Bacteroidota</taxon>
        <taxon>Sphingobacteriia</taxon>
        <taxon>Sphingobacteriales</taxon>
        <taxon>Sphingobacteriaceae</taxon>
        <taxon>Olivibacter</taxon>
    </lineage>
</organism>
<dbReference type="GO" id="GO:0016301">
    <property type="term" value="F:kinase activity"/>
    <property type="evidence" value="ECO:0007669"/>
    <property type="project" value="UniProtKB-KW"/>
</dbReference>
<dbReference type="InterPro" id="IPR036097">
    <property type="entry name" value="HisK_dim/P_sf"/>
</dbReference>
<keyword evidence="4" id="KW-0808">Transferase</keyword>
<dbReference type="Pfam" id="PF02518">
    <property type="entry name" value="HATPase_c"/>
    <property type="match status" value="1"/>
</dbReference>
<keyword evidence="8" id="KW-0472">Membrane</keyword>
<dbReference type="InterPro" id="IPR003594">
    <property type="entry name" value="HATPase_dom"/>
</dbReference>
<dbReference type="RefSeq" id="WP_149105470.1">
    <property type="nucleotide sequence ID" value="NZ_JBHLWO010000007.1"/>
</dbReference>
<dbReference type="Gene3D" id="3.30.565.10">
    <property type="entry name" value="Histidine kinase-like ATPase, C-terminal domain"/>
    <property type="match status" value="1"/>
</dbReference>